<dbReference type="InterPro" id="IPR053029">
    <property type="entry name" value="RNA_pol_I-specific_init_factor"/>
</dbReference>
<gene>
    <name evidence="2" type="ORF">K444DRAFT_621758</name>
</gene>
<feature type="compositionally biased region" description="Acidic residues" evidence="1">
    <location>
        <begin position="489"/>
        <end position="502"/>
    </location>
</feature>
<dbReference type="InterPro" id="IPR007224">
    <property type="entry name" value="TIF_Rrn11"/>
</dbReference>
<feature type="compositionally biased region" description="Basic and acidic residues" evidence="1">
    <location>
        <begin position="49"/>
        <end position="59"/>
    </location>
</feature>
<feature type="compositionally biased region" description="Polar residues" evidence="1">
    <location>
        <begin position="10"/>
        <end position="28"/>
    </location>
</feature>
<feature type="region of interest" description="Disordered" evidence="1">
    <location>
        <begin position="304"/>
        <end position="357"/>
    </location>
</feature>
<evidence type="ECO:0000256" key="1">
    <source>
        <dbReference type="SAM" id="MobiDB-lite"/>
    </source>
</evidence>
<evidence type="ECO:0000313" key="2">
    <source>
        <dbReference type="EMBL" id="PMD50377.1"/>
    </source>
</evidence>
<feature type="region of interest" description="Disordered" evidence="1">
    <location>
        <begin position="225"/>
        <end position="244"/>
    </location>
</feature>
<dbReference type="GO" id="GO:0042790">
    <property type="term" value="P:nucleolar large rRNA transcription by RNA polymerase I"/>
    <property type="evidence" value="ECO:0007669"/>
    <property type="project" value="TreeGrafter"/>
</dbReference>
<feature type="region of interest" description="Disordered" evidence="1">
    <location>
        <begin position="1"/>
        <end position="72"/>
    </location>
</feature>
<dbReference type="GO" id="GO:0070860">
    <property type="term" value="C:RNA polymerase I core factor complex"/>
    <property type="evidence" value="ECO:0007669"/>
    <property type="project" value="TreeGrafter"/>
</dbReference>
<feature type="compositionally biased region" description="Basic residues" evidence="1">
    <location>
        <begin position="345"/>
        <end position="355"/>
    </location>
</feature>
<dbReference type="RefSeq" id="XP_024727281.1">
    <property type="nucleotide sequence ID" value="XM_024881968.1"/>
</dbReference>
<dbReference type="STRING" id="1095630.A0A2J6SHY2"/>
<feature type="compositionally biased region" description="Acidic residues" evidence="1">
    <location>
        <begin position="317"/>
        <end position="334"/>
    </location>
</feature>
<feature type="compositionally biased region" description="Polar residues" evidence="1">
    <location>
        <begin position="61"/>
        <end position="72"/>
    </location>
</feature>
<accession>A0A2J6SHY2</accession>
<dbReference type="GO" id="GO:0017025">
    <property type="term" value="F:TBP-class protein binding"/>
    <property type="evidence" value="ECO:0007669"/>
    <property type="project" value="TreeGrafter"/>
</dbReference>
<dbReference type="GO" id="GO:0001164">
    <property type="term" value="F:RNA polymerase I core promoter sequence-specific DNA binding"/>
    <property type="evidence" value="ECO:0007669"/>
    <property type="project" value="InterPro"/>
</dbReference>
<organism evidence="2 3">
    <name type="scientific">Hyaloscypha bicolor E</name>
    <dbReference type="NCBI Taxonomy" id="1095630"/>
    <lineage>
        <taxon>Eukaryota</taxon>
        <taxon>Fungi</taxon>
        <taxon>Dikarya</taxon>
        <taxon>Ascomycota</taxon>
        <taxon>Pezizomycotina</taxon>
        <taxon>Leotiomycetes</taxon>
        <taxon>Helotiales</taxon>
        <taxon>Hyaloscyphaceae</taxon>
        <taxon>Hyaloscypha</taxon>
        <taxon>Hyaloscypha bicolor</taxon>
    </lineage>
</organism>
<dbReference type="PANTHER" id="PTHR28244">
    <property type="entry name" value="RNA POLYMERASE I-SPECIFIC TRANSCRIPTION INITIATION FACTOR RRN11"/>
    <property type="match status" value="1"/>
</dbReference>
<sequence>MPLFALPLAPSSTTSHFQPTNTRVPLQTSLPIRKRKRRPSPSPGPSLSEDDHDHDHDNELPASTNPLSLTPNEIAQYKVAGLRLDEEIPGVKGWPHRGLGPARAAEGKQDWKGKVKEKSHILQHGEGVDGEGGEVRKIGADNGEEGIKEKRAERGPRLRLQHLSVLMTILQRCLLEGDISRASRAWAMLIRAQVGGRGVDLRGSGYWGIGAELLIRSLERRGKYSYDEESEGEGEEGGGEQMWGSREGLEKARDYYERLILQHPYKRQFDGSVSALDFWPVLVGCEVYGIQFEQNEELRRITREAEEDEGGERSESQSEESEEDAKDAEDEEFGMDAAFAAEQRRKSRRMRRRAERRWTERDEIRKTALTASEKIAARLDDLMTTPPYSDSHNLLRLRGMIALYIGHLSVPAPPPDETNEDNEGEGLERSRRLRSADKNMERRFLFSQRVGDHERGKKKHKEEQERAKKLFDRIAREGGDIEDIKLPLEQDEDPVEFYDAER</sequence>
<feature type="region of interest" description="Disordered" evidence="1">
    <location>
        <begin position="410"/>
        <end position="502"/>
    </location>
</feature>
<feature type="compositionally biased region" description="Basic and acidic residues" evidence="1">
    <location>
        <begin position="105"/>
        <end position="120"/>
    </location>
</feature>
<protein>
    <submittedName>
        <fullName evidence="2">Uncharacterized protein</fullName>
    </submittedName>
</protein>
<dbReference type="InParanoid" id="A0A2J6SHY2"/>
<reference evidence="2 3" key="1">
    <citation type="submission" date="2016-04" db="EMBL/GenBank/DDBJ databases">
        <title>A degradative enzymes factory behind the ericoid mycorrhizal symbiosis.</title>
        <authorList>
            <consortium name="DOE Joint Genome Institute"/>
            <person name="Martino E."/>
            <person name="Morin E."/>
            <person name="Grelet G."/>
            <person name="Kuo A."/>
            <person name="Kohler A."/>
            <person name="Daghino S."/>
            <person name="Barry K."/>
            <person name="Choi C."/>
            <person name="Cichocki N."/>
            <person name="Clum A."/>
            <person name="Copeland A."/>
            <person name="Hainaut M."/>
            <person name="Haridas S."/>
            <person name="Labutti K."/>
            <person name="Lindquist E."/>
            <person name="Lipzen A."/>
            <person name="Khouja H.-R."/>
            <person name="Murat C."/>
            <person name="Ohm R."/>
            <person name="Olson A."/>
            <person name="Spatafora J."/>
            <person name="Veneault-Fourrey C."/>
            <person name="Henrissat B."/>
            <person name="Grigoriev I."/>
            <person name="Martin F."/>
            <person name="Perotto S."/>
        </authorList>
    </citation>
    <scope>NUCLEOTIDE SEQUENCE [LARGE SCALE GENOMIC DNA]</scope>
    <source>
        <strain evidence="2 3">E</strain>
    </source>
</reference>
<dbReference type="AlphaFoldDB" id="A0A2J6SHY2"/>
<dbReference type="EMBL" id="KZ613913">
    <property type="protein sequence ID" value="PMD50377.1"/>
    <property type="molecule type" value="Genomic_DNA"/>
</dbReference>
<name>A0A2J6SHY2_9HELO</name>
<proteinExistence type="predicted"/>
<evidence type="ECO:0000313" key="3">
    <source>
        <dbReference type="Proteomes" id="UP000235371"/>
    </source>
</evidence>
<dbReference type="GeneID" id="36590045"/>
<feature type="compositionally biased region" description="Basic and acidic residues" evidence="1">
    <location>
        <begin position="426"/>
        <end position="488"/>
    </location>
</feature>
<dbReference type="PANTHER" id="PTHR28244:SF1">
    <property type="entry name" value="RNA POLYMERASE I-SPECIFIC TRANSCRIPTION INITIATION FACTOR RRN11"/>
    <property type="match status" value="1"/>
</dbReference>
<keyword evidence="3" id="KW-1185">Reference proteome</keyword>
<dbReference type="Pfam" id="PF04090">
    <property type="entry name" value="Rrn11"/>
    <property type="match status" value="1"/>
</dbReference>
<dbReference type="Proteomes" id="UP000235371">
    <property type="component" value="Unassembled WGS sequence"/>
</dbReference>
<feature type="compositionally biased region" description="Acidic residues" evidence="1">
    <location>
        <begin position="227"/>
        <end position="238"/>
    </location>
</feature>
<dbReference type="OrthoDB" id="10257049at2759"/>
<feature type="region of interest" description="Disordered" evidence="1">
    <location>
        <begin position="93"/>
        <end position="135"/>
    </location>
</feature>
<dbReference type="GO" id="GO:0001181">
    <property type="term" value="F:RNA polymerase I general transcription initiation factor activity"/>
    <property type="evidence" value="ECO:0007669"/>
    <property type="project" value="InterPro"/>
</dbReference>